<keyword evidence="1" id="KW-0732">Signal</keyword>
<comment type="caution">
    <text evidence="2">The sequence shown here is derived from an EMBL/GenBank/DDBJ whole genome shotgun (WGS) entry which is preliminary data.</text>
</comment>
<evidence type="ECO:0000313" key="3">
    <source>
        <dbReference type="Proteomes" id="UP000197783"/>
    </source>
</evidence>
<organism evidence="2 3">
    <name type="scientific">Sphingomonas mucosissima</name>
    <dbReference type="NCBI Taxonomy" id="370959"/>
    <lineage>
        <taxon>Bacteria</taxon>
        <taxon>Pseudomonadati</taxon>
        <taxon>Pseudomonadota</taxon>
        <taxon>Alphaproteobacteria</taxon>
        <taxon>Sphingomonadales</taxon>
        <taxon>Sphingomonadaceae</taxon>
        <taxon>Sphingomonas</taxon>
    </lineage>
</organism>
<dbReference type="AlphaFoldDB" id="A0A245ZSD3"/>
<name>A0A245ZSD3_9SPHN</name>
<evidence type="ECO:0008006" key="4">
    <source>
        <dbReference type="Google" id="ProtNLM"/>
    </source>
</evidence>
<feature type="chain" id="PRO_5013258608" description="Homogentisate 1,2-dioxygenase" evidence="1">
    <location>
        <begin position="19"/>
        <end position="167"/>
    </location>
</feature>
<keyword evidence="3" id="KW-1185">Reference proteome</keyword>
<accession>A0A245ZSD3</accession>
<protein>
    <recommendedName>
        <fullName evidence="4">Homogentisate 1,2-dioxygenase</fullName>
    </recommendedName>
</protein>
<proteinExistence type="predicted"/>
<gene>
    <name evidence="2" type="ORF">SPMU_09810</name>
</gene>
<reference evidence="2 3" key="1">
    <citation type="submission" date="2017-03" db="EMBL/GenBank/DDBJ databases">
        <title>Genome sequence of Sphingomonas mucosissima DSM 17494.</title>
        <authorList>
            <person name="Poehlein A."/>
            <person name="Wuebbeler J.H."/>
            <person name="Steinbuechel A."/>
            <person name="Daniel R."/>
        </authorList>
    </citation>
    <scope>NUCLEOTIDE SEQUENCE [LARGE SCALE GENOMIC DNA]</scope>
    <source>
        <strain evidence="2 3">DSM 17494</strain>
    </source>
</reference>
<sequence>MRILAAAALLLASTAAHAQDPAHDFSCANVRPSLPAEFAAWAAQAPVVAGTEAGGGATIQPGAAIRVSLHPASHLKLNPAPRMVGPHGGTLTIAVTAPGTYRLALGGPYSVDLIRNGRVTRSSAPSPGPRCSSIRKTMDFVLSPGHYTVQLSGSEAENVVLLAVKVS</sequence>
<evidence type="ECO:0000256" key="1">
    <source>
        <dbReference type="SAM" id="SignalP"/>
    </source>
</evidence>
<evidence type="ECO:0000313" key="2">
    <source>
        <dbReference type="EMBL" id="OWK32642.1"/>
    </source>
</evidence>
<dbReference type="Proteomes" id="UP000197783">
    <property type="component" value="Unassembled WGS sequence"/>
</dbReference>
<feature type="signal peptide" evidence="1">
    <location>
        <begin position="1"/>
        <end position="18"/>
    </location>
</feature>
<dbReference type="EMBL" id="NBBJ01000001">
    <property type="protein sequence ID" value="OWK32642.1"/>
    <property type="molecule type" value="Genomic_DNA"/>
</dbReference>